<accession>A0AA39G6W0</accession>
<dbReference type="PANTHER" id="PTHR13070:SF0">
    <property type="entry name" value="TRNA-SPLICING ENDONUCLEASE SUBUNIT SEN34"/>
    <property type="match status" value="1"/>
</dbReference>
<feature type="active site" evidence="5">
    <location>
        <position position="231"/>
    </location>
</feature>
<dbReference type="InterPro" id="IPR006677">
    <property type="entry name" value="tRNA_intron_Endonuc_cat-like"/>
</dbReference>
<gene>
    <name evidence="8" type="ORF">PV327_000783</name>
</gene>
<evidence type="ECO:0000313" key="8">
    <source>
        <dbReference type="EMBL" id="KAK0182670.1"/>
    </source>
</evidence>
<keyword evidence="9" id="KW-1185">Reference proteome</keyword>
<feature type="active site" evidence="5">
    <location>
        <position position="239"/>
    </location>
</feature>
<comment type="caution">
    <text evidence="8">The sequence shown here is derived from an EMBL/GenBank/DDBJ whole genome shotgun (WGS) entry which is preliminary data.</text>
</comment>
<dbReference type="InterPro" id="IPR036167">
    <property type="entry name" value="tRNA_intron_Endo_cat-like_sf"/>
</dbReference>
<dbReference type="Pfam" id="PF01974">
    <property type="entry name" value="tRNA_int_endo"/>
    <property type="match status" value="1"/>
</dbReference>
<dbReference type="Proteomes" id="UP001168972">
    <property type="component" value="Unassembled WGS sequence"/>
</dbReference>
<evidence type="ECO:0000259" key="6">
    <source>
        <dbReference type="Pfam" id="PF01974"/>
    </source>
</evidence>
<dbReference type="PANTHER" id="PTHR13070">
    <property type="entry name" value="TRNA-SPLICING ENDONUCLEASE SUBUNIT SEN34-RELATED"/>
    <property type="match status" value="1"/>
</dbReference>
<proteinExistence type="inferred from homology"/>
<reference evidence="8" key="2">
    <citation type="submission" date="2023-03" db="EMBL/GenBank/DDBJ databases">
        <authorList>
            <person name="Inwood S.N."/>
            <person name="Skelly J.G."/>
            <person name="Guhlin J."/>
            <person name="Harrop T.W.R."/>
            <person name="Goldson S.G."/>
            <person name="Dearden P.K."/>
        </authorList>
    </citation>
    <scope>NUCLEOTIDE SEQUENCE</scope>
    <source>
        <strain evidence="8">Lincoln</strain>
        <tissue evidence="8">Whole body</tissue>
    </source>
</reference>
<comment type="function">
    <text evidence="4">Constitutes one of the two catalytic subunit of the tRNA-splicing endonuclease complex, a complex responsible for identification and cleavage of the splice sites in pre-tRNA. It cleaves pre-tRNA at the 5'- and 3'-splice sites to release the intron. The products are an intron and two tRNA half-molecules bearing 2',3'-cyclic phosphate and 5'-OH termini. There are no conserved sequences at the splice sites, but the intron is invariably located at the same site in the gene, placing the splice sites an invariant distance from the constant structural features of the tRNA body.</text>
</comment>
<dbReference type="PIRSF" id="PIRSF017250">
    <property type="entry name" value="tRNA_splic_SEN34"/>
    <property type="match status" value="1"/>
</dbReference>
<feature type="active site" evidence="5">
    <location>
        <position position="270"/>
    </location>
</feature>
<dbReference type="GO" id="GO:0000214">
    <property type="term" value="C:tRNA-intron endonuclease complex"/>
    <property type="evidence" value="ECO:0007669"/>
    <property type="project" value="UniProtKB-UniRule"/>
</dbReference>
<dbReference type="GO" id="GO:0000379">
    <property type="term" value="P:tRNA-type intron splice site recognition and cleavage"/>
    <property type="evidence" value="ECO:0007669"/>
    <property type="project" value="UniProtKB-UniRule"/>
</dbReference>
<reference evidence="8" key="1">
    <citation type="journal article" date="2023" name="bioRxiv">
        <title>Scaffold-level genome assemblies of two parasitoid biocontrol wasps reveal the parthenogenesis mechanism and an associated novel virus.</title>
        <authorList>
            <person name="Inwood S."/>
            <person name="Skelly J."/>
            <person name="Guhlin J."/>
            <person name="Harrop T."/>
            <person name="Goldson S."/>
            <person name="Dearden P."/>
        </authorList>
    </citation>
    <scope>NUCLEOTIDE SEQUENCE</scope>
    <source>
        <strain evidence="8">Lincoln</strain>
        <tissue evidence="8">Whole body</tissue>
    </source>
</reference>
<protein>
    <recommendedName>
        <fullName evidence="4">tRNA-splicing endonuclease subunit Sen34</fullName>
        <ecNumber evidence="4">4.6.1.16</ecNumber>
    </recommendedName>
</protein>
<evidence type="ECO:0000256" key="3">
    <source>
        <dbReference type="ARBA" id="ARBA00023239"/>
    </source>
</evidence>
<evidence type="ECO:0000256" key="2">
    <source>
        <dbReference type="ARBA" id="ARBA00022694"/>
    </source>
</evidence>
<dbReference type="Pfam" id="PF26577">
    <property type="entry name" value="TSEN34_N"/>
    <property type="match status" value="1"/>
</dbReference>
<feature type="domain" description="TSEN34 N-terminal" evidence="7">
    <location>
        <begin position="2"/>
        <end position="70"/>
    </location>
</feature>
<sequence>MIDLALSNGQAFVWNAEDWLTLRKDYRIIGELVGCLPSLPRQEIFHGLPLLLSPEEVTLLLEKKIARLIELPCLQQKPSDDLMKAFNSYREKMLIEQEECLVETRKAQIVELMDKIVEGKRRKLLGLKSTKKELRKPLDDSIAEAIKNVEIDRDALFAEEMKKIPKLDPAEALIQIHTAYPWAKKEDIREAEWNYPQSPEDKLRCKVYKDLWEKEFYITPGDKFGGDFLVYPGDPIMFHSQFIVQCKDKNEDITIPDCCGQCRVACHVRKTMLYAYTSDDEQTISYQSIHYENSNMI</sequence>
<feature type="domain" description="tRNA intron endonuclease catalytic" evidence="6">
    <location>
        <begin position="203"/>
        <end position="286"/>
    </location>
</feature>
<dbReference type="NCBIfam" id="TIGR00324">
    <property type="entry name" value="endA"/>
    <property type="match status" value="1"/>
</dbReference>
<dbReference type="InterPro" id="IPR059049">
    <property type="entry name" value="TSEN34_N"/>
</dbReference>
<dbReference type="GO" id="GO:0003676">
    <property type="term" value="F:nucleic acid binding"/>
    <property type="evidence" value="ECO:0007669"/>
    <property type="project" value="InterPro"/>
</dbReference>
<organism evidence="8 9">
    <name type="scientific">Microctonus hyperodae</name>
    <name type="common">Parasitoid wasp</name>
    <dbReference type="NCBI Taxonomy" id="165561"/>
    <lineage>
        <taxon>Eukaryota</taxon>
        <taxon>Metazoa</taxon>
        <taxon>Ecdysozoa</taxon>
        <taxon>Arthropoda</taxon>
        <taxon>Hexapoda</taxon>
        <taxon>Insecta</taxon>
        <taxon>Pterygota</taxon>
        <taxon>Neoptera</taxon>
        <taxon>Endopterygota</taxon>
        <taxon>Hymenoptera</taxon>
        <taxon>Apocrita</taxon>
        <taxon>Ichneumonoidea</taxon>
        <taxon>Braconidae</taxon>
        <taxon>Euphorinae</taxon>
        <taxon>Microctonus</taxon>
    </lineage>
</organism>
<dbReference type="CDD" id="cd22363">
    <property type="entry name" value="tRNA-intron_lyase_C"/>
    <property type="match status" value="1"/>
</dbReference>
<evidence type="ECO:0000256" key="1">
    <source>
        <dbReference type="ARBA" id="ARBA00008078"/>
    </source>
</evidence>
<dbReference type="AlphaFoldDB" id="A0AA39G6W0"/>
<evidence type="ECO:0000256" key="4">
    <source>
        <dbReference type="PIRNR" id="PIRNR017250"/>
    </source>
</evidence>
<dbReference type="InterPro" id="IPR016690">
    <property type="entry name" value="TSEN34"/>
</dbReference>
<dbReference type="GO" id="GO:0000213">
    <property type="term" value="F:tRNA-intron lyase activity"/>
    <property type="evidence" value="ECO:0007669"/>
    <property type="project" value="UniProtKB-UniRule"/>
</dbReference>
<dbReference type="EMBL" id="JAQQBR010000001">
    <property type="protein sequence ID" value="KAK0182670.1"/>
    <property type="molecule type" value="Genomic_DNA"/>
</dbReference>
<dbReference type="EC" id="4.6.1.16" evidence="4"/>
<comment type="similarity">
    <text evidence="1 4">Belongs to the tRNA-intron endonuclease family.</text>
</comment>
<name>A0AA39G6W0_MICHY</name>
<evidence type="ECO:0000259" key="7">
    <source>
        <dbReference type="Pfam" id="PF26577"/>
    </source>
</evidence>
<dbReference type="InterPro" id="IPR011856">
    <property type="entry name" value="tRNA_endonuc-like_dom_sf"/>
</dbReference>
<evidence type="ECO:0000313" key="9">
    <source>
        <dbReference type="Proteomes" id="UP001168972"/>
    </source>
</evidence>
<dbReference type="InterPro" id="IPR006676">
    <property type="entry name" value="tRNA_splic"/>
</dbReference>
<dbReference type="SUPFAM" id="SSF53032">
    <property type="entry name" value="tRNA-intron endonuclease catalytic domain-like"/>
    <property type="match status" value="1"/>
</dbReference>
<keyword evidence="3 4" id="KW-0456">Lyase</keyword>
<dbReference type="Gene3D" id="3.40.1350.10">
    <property type="match status" value="1"/>
</dbReference>
<keyword evidence="2 4" id="KW-0819">tRNA processing</keyword>
<evidence type="ECO:0000256" key="5">
    <source>
        <dbReference type="PIRSR" id="PIRSR017250-50"/>
    </source>
</evidence>